<dbReference type="CDD" id="cd07936">
    <property type="entry name" value="SCAN"/>
    <property type="match status" value="1"/>
</dbReference>
<accession>A0AAW0NIA1</accession>
<dbReference type="FunFam" id="1.10.340.70:FF:000001">
    <property type="entry name" value="Retrovirus-related Pol polyprotein from transposon gypsy-like Protein"/>
    <property type="match status" value="1"/>
</dbReference>
<dbReference type="InterPro" id="IPR054465">
    <property type="entry name" value="Integrase_p58-like_C"/>
</dbReference>
<dbReference type="InterPro" id="IPR012337">
    <property type="entry name" value="RNaseH-like_sf"/>
</dbReference>
<dbReference type="PROSITE" id="PS00141">
    <property type="entry name" value="ASP_PROTEASE"/>
    <property type="match status" value="1"/>
</dbReference>
<dbReference type="Gene3D" id="3.30.70.270">
    <property type="match status" value="1"/>
</dbReference>
<dbReference type="SMART" id="SM00431">
    <property type="entry name" value="SCAN"/>
    <property type="match status" value="1"/>
</dbReference>
<keyword evidence="8" id="KW-0695">RNA-directed DNA polymerase</keyword>
<dbReference type="SUPFAM" id="SSF53098">
    <property type="entry name" value="Ribonuclease H-like"/>
    <property type="match status" value="1"/>
</dbReference>
<keyword evidence="4" id="KW-0548">Nucleotidyltransferase</keyword>
<dbReference type="Pfam" id="PF00078">
    <property type="entry name" value="RVT_1"/>
    <property type="match status" value="1"/>
</dbReference>
<dbReference type="Gene3D" id="3.10.10.10">
    <property type="entry name" value="HIV Type 1 Reverse Transcriptase, subunit A, domain 1"/>
    <property type="match status" value="1"/>
</dbReference>
<dbReference type="Gene3D" id="1.10.4020.10">
    <property type="entry name" value="DNA breaking-rejoining enzymes"/>
    <property type="match status" value="1"/>
</dbReference>
<evidence type="ECO:0000256" key="9">
    <source>
        <dbReference type="ARBA" id="ARBA00039658"/>
    </source>
</evidence>
<dbReference type="InterPro" id="IPR038269">
    <property type="entry name" value="SCAN_sf"/>
</dbReference>
<dbReference type="InterPro" id="IPR001969">
    <property type="entry name" value="Aspartic_peptidase_AS"/>
</dbReference>
<feature type="domain" description="SCAN box" evidence="13">
    <location>
        <begin position="204"/>
        <end position="280"/>
    </location>
</feature>
<dbReference type="InterPro" id="IPR036397">
    <property type="entry name" value="RNaseH_sf"/>
</dbReference>
<evidence type="ECO:0000259" key="15">
    <source>
        <dbReference type="PROSITE" id="PS50994"/>
    </source>
</evidence>
<dbReference type="GO" id="GO:0008270">
    <property type="term" value="F:zinc ion binding"/>
    <property type="evidence" value="ECO:0007669"/>
    <property type="project" value="UniProtKB-KW"/>
</dbReference>
<keyword evidence="10" id="KW-0862">Zinc</keyword>
<dbReference type="PROSITE" id="PS50804">
    <property type="entry name" value="SCAN_BOX"/>
    <property type="match status" value="1"/>
</dbReference>
<dbReference type="SUPFAM" id="SSF50630">
    <property type="entry name" value="Acid proteases"/>
    <property type="match status" value="1"/>
</dbReference>
<evidence type="ECO:0000256" key="11">
    <source>
        <dbReference type="SAM" id="MobiDB-lite"/>
    </source>
</evidence>
<keyword evidence="5" id="KW-0540">Nuclease</keyword>
<dbReference type="GO" id="GO:0004190">
    <property type="term" value="F:aspartic-type endopeptidase activity"/>
    <property type="evidence" value="ECO:0007669"/>
    <property type="project" value="InterPro"/>
</dbReference>
<dbReference type="PANTHER" id="PTHR37984">
    <property type="entry name" value="PROTEIN CBG26694"/>
    <property type="match status" value="1"/>
</dbReference>
<dbReference type="Pfam" id="PF00665">
    <property type="entry name" value="rve"/>
    <property type="match status" value="1"/>
</dbReference>
<dbReference type="FunFam" id="3.30.420.10:FF:000032">
    <property type="entry name" value="Retrovirus-related Pol polyprotein from transposon 297-like Protein"/>
    <property type="match status" value="1"/>
</dbReference>
<keyword evidence="10" id="KW-0479">Metal-binding</keyword>
<organism evidence="16 17">
    <name type="scientific">Mugilogobius chulae</name>
    <name type="common">yellowstripe goby</name>
    <dbReference type="NCBI Taxonomy" id="88201"/>
    <lineage>
        <taxon>Eukaryota</taxon>
        <taxon>Metazoa</taxon>
        <taxon>Chordata</taxon>
        <taxon>Craniata</taxon>
        <taxon>Vertebrata</taxon>
        <taxon>Euteleostomi</taxon>
        <taxon>Actinopterygii</taxon>
        <taxon>Neopterygii</taxon>
        <taxon>Teleostei</taxon>
        <taxon>Neoteleostei</taxon>
        <taxon>Acanthomorphata</taxon>
        <taxon>Gobiaria</taxon>
        <taxon>Gobiiformes</taxon>
        <taxon>Gobioidei</taxon>
        <taxon>Gobiidae</taxon>
        <taxon>Gobionellinae</taxon>
        <taxon>Mugilogobius</taxon>
    </lineage>
</organism>
<evidence type="ECO:0000256" key="2">
    <source>
        <dbReference type="ARBA" id="ARBA00012180"/>
    </source>
</evidence>
<reference evidence="17" key="1">
    <citation type="submission" date="2024-04" db="EMBL/GenBank/DDBJ databases">
        <title>Salinicola lusitanus LLJ914,a marine bacterium isolated from the Okinawa Trough.</title>
        <authorList>
            <person name="Li J."/>
        </authorList>
    </citation>
    <scope>NUCLEOTIDE SEQUENCE [LARGE SCALE GENOMIC DNA]</scope>
</reference>
<dbReference type="GO" id="GO:0015074">
    <property type="term" value="P:DNA integration"/>
    <property type="evidence" value="ECO:0007669"/>
    <property type="project" value="InterPro"/>
</dbReference>
<dbReference type="Gene3D" id="2.40.70.10">
    <property type="entry name" value="Acid Proteases"/>
    <property type="match status" value="1"/>
</dbReference>
<comment type="caution">
    <text evidence="16">The sequence shown here is derived from an EMBL/GenBank/DDBJ whole genome shotgun (WGS) entry which is preliminary data.</text>
</comment>
<evidence type="ECO:0000313" key="16">
    <source>
        <dbReference type="EMBL" id="KAK7898417.1"/>
    </source>
</evidence>
<dbReference type="PROSITE" id="PS50878">
    <property type="entry name" value="RT_POL"/>
    <property type="match status" value="1"/>
</dbReference>
<comment type="similarity">
    <text evidence="1">Belongs to the beta type-B retroviral polymerase family. HERV class-II K(HML-2) pol subfamily.</text>
</comment>
<dbReference type="Gene3D" id="3.30.420.10">
    <property type="entry name" value="Ribonuclease H-like superfamily/Ribonuclease H"/>
    <property type="match status" value="1"/>
</dbReference>
<dbReference type="Pfam" id="PF02023">
    <property type="entry name" value="SCAN"/>
    <property type="match status" value="1"/>
</dbReference>
<evidence type="ECO:0000256" key="8">
    <source>
        <dbReference type="ARBA" id="ARBA00022918"/>
    </source>
</evidence>
<dbReference type="GO" id="GO:0004523">
    <property type="term" value="F:RNA-DNA hybrid ribonuclease activity"/>
    <property type="evidence" value="ECO:0007669"/>
    <property type="project" value="UniProtKB-EC"/>
</dbReference>
<evidence type="ECO:0000259" key="12">
    <source>
        <dbReference type="PROSITE" id="PS50158"/>
    </source>
</evidence>
<dbReference type="InterPro" id="IPR043502">
    <property type="entry name" value="DNA/RNA_pol_sf"/>
</dbReference>
<feature type="compositionally biased region" description="Polar residues" evidence="11">
    <location>
        <begin position="27"/>
        <end position="38"/>
    </location>
</feature>
<feature type="region of interest" description="Disordered" evidence="11">
    <location>
        <begin position="528"/>
        <end position="550"/>
    </location>
</feature>
<proteinExistence type="inferred from homology"/>
<dbReference type="GO" id="GO:0006508">
    <property type="term" value="P:proteolysis"/>
    <property type="evidence" value="ECO:0007669"/>
    <property type="project" value="InterPro"/>
</dbReference>
<evidence type="ECO:0000256" key="7">
    <source>
        <dbReference type="ARBA" id="ARBA00022801"/>
    </source>
</evidence>
<evidence type="ECO:0000259" key="14">
    <source>
        <dbReference type="PROSITE" id="PS50878"/>
    </source>
</evidence>
<dbReference type="PROSITE" id="PS50994">
    <property type="entry name" value="INTEGRASE"/>
    <property type="match status" value="1"/>
</dbReference>
<dbReference type="InterPro" id="IPR043128">
    <property type="entry name" value="Rev_trsase/Diguanyl_cyclase"/>
</dbReference>
<dbReference type="GO" id="GO:0003964">
    <property type="term" value="F:RNA-directed DNA polymerase activity"/>
    <property type="evidence" value="ECO:0007669"/>
    <property type="project" value="UniProtKB-KW"/>
</dbReference>
<evidence type="ECO:0000256" key="3">
    <source>
        <dbReference type="ARBA" id="ARBA00022679"/>
    </source>
</evidence>
<keyword evidence="17" id="KW-1185">Reference proteome</keyword>
<sequence>MPPKRAGKQQVNEEEIEDGHQEGATADPSTEPASHTTPSLAELANLLRGLVKKQQEHDAKWEQDKLQQEDRWQSMERRVEQLQQEVKAEHPDLQPVLEGAAAAPVAVPVSPALGSGLVRIPSWKGPKMQPYQEDEDIEHYLTTFERIATACQWPHEEWALHLAPLLNGRARAAYVAMDITETMDYDKVKKAVLEKFEISAETYRVRFRSSVVREDESPKELQSRLKDLFDKWMTPREKTKEQIGDAIVLEQFLRMQTPDLRTWIKERNPTTSREAAELAEAFLSARRPFKSSFSTKPSSIPPPVSKLVGGNGYKNKAPRPPFTNVTGPRFKEFKHKGPVVCHSCGQPGHIKPECPVQQVSKTYMCFAPQPQCVLEEVSPPIGDEERTVCVIIDDKPHVALLDSGSSRTLIREDCLPRDVTFCGKVKVWCVHGDNVDYPVANVNIQVEGQQYLLSVGVMSKLPYQVILGWDLPVLRELLAKSNDKDNIIPVESLAVVTRSSHKQRVEPECGDGDWDLPFQDCIVPDSGCSTKGPRKSKSQKRQEKVKGTKMVESVSAPISDKLMIIPDDLVKLQREDPTLAPLFAKCVPSDTQVTDRVREVFFVKDDQLYRRSKVGDQLVVPKDLRPTVLHLAHSVPWAGHLGHFKTFSRMVPRFYWPQQFSDTVQYCKSCPQCQLTAPAKKSDRAPLITMPIIDTPFSRIAMDIVGPLERSSAGHKYILVLCDYATKYPEAFPLRKIKARQIANCLIQMFSRVGIPREIITDQGTNFTSTLLREVYKLLGITGIKTTPYHPQTDGLVERFNKTLKSMLKKFVEDSGADWDQWLPFLLFAYREVPQASTGFSPFQLLYGHVVRGPLDVLKEAWEAPNPEKPCNVLSYVLKMRDKLEQMQQLANIHLSQAQKKQKLNYDKAARRRSFREGQKVLLLLPTSECGLLAKWQGPYEVSRKVGPVTYELYMPDRRKKHQIFHINLLKEWNDRASSMQLWARAVAEEDECQELFFPSTKEEQTGPDLSHLSPDQQEELQYVMDPALFSTKPGCTDLIQHDIHLRDPNQQPIRDTTSRIPAKLIPAVKQEVEDMLAMGVIEPSKSEWCSPVVLVPKKNDPRQRFCVNFSKLNAVSAFDAYPMPRVEELIERLGNAKFLTTLDLCKGYWQVPLTETSKNLTAFRVPSGLYQFKTMPFGLHGAPATFQRLVDEVLRGADSYSAAYIDDIVVFSESWGDHIKHLNDVFNRIERAGLVMNARKCHIAKTEVEYLGYIIGGGVIRPQTGGPNSMNRDEGAYTLSHTWDSVLEKTPGSRGRKSPLMSGKSV</sequence>
<evidence type="ECO:0000256" key="5">
    <source>
        <dbReference type="ARBA" id="ARBA00022722"/>
    </source>
</evidence>
<protein>
    <recommendedName>
        <fullName evidence="9">Gypsy retrotransposon integrase-like protein 1</fullName>
        <ecNumber evidence="2">3.1.26.4</ecNumber>
    </recommendedName>
</protein>
<dbReference type="Pfam" id="PF17921">
    <property type="entry name" value="Integrase_H2C2"/>
    <property type="match status" value="1"/>
</dbReference>
<dbReference type="Proteomes" id="UP001460270">
    <property type="component" value="Unassembled WGS sequence"/>
</dbReference>
<evidence type="ECO:0000259" key="13">
    <source>
        <dbReference type="PROSITE" id="PS50804"/>
    </source>
</evidence>
<evidence type="ECO:0000256" key="6">
    <source>
        <dbReference type="ARBA" id="ARBA00022759"/>
    </source>
</evidence>
<dbReference type="PROSITE" id="PS50158">
    <property type="entry name" value="ZF_CCHC"/>
    <property type="match status" value="1"/>
</dbReference>
<gene>
    <name evidence="16" type="ORF">WMY93_019270</name>
</gene>
<feature type="domain" description="CCHC-type" evidence="12">
    <location>
        <begin position="341"/>
        <end position="355"/>
    </location>
</feature>
<dbReference type="GO" id="GO:0003676">
    <property type="term" value="F:nucleic acid binding"/>
    <property type="evidence" value="ECO:0007669"/>
    <property type="project" value="InterPro"/>
</dbReference>
<dbReference type="InterPro" id="IPR021109">
    <property type="entry name" value="Peptidase_aspartic_dom_sf"/>
</dbReference>
<evidence type="ECO:0000256" key="1">
    <source>
        <dbReference type="ARBA" id="ARBA00010879"/>
    </source>
</evidence>
<evidence type="ECO:0000313" key="17">
    <source>
        <dbReference type="Proteomes" id="UP001460270"/>
    </source>
</evidence>
<dbReference type="InterPro" id="IPR000477">
    <property type="entry name" value="RT_dom"/>
</dbReference>
<dbReference type="InterPro" id="IPR001878">
    <property type="entry name" value="Znf_CCHC"/>
</dbReference>
<dbReference type="Pfam" id="PF22938">
    <property type="entry name" value="Integrase_p58_C"/>
    <property type="match status" value="1"/>
</dbReference>
<dbReference type="EMBL" id="JBBPFD010000014">
    <property type="protein sequence ID" value="KAK7898417.1"/>
    <property type="molecule type" value="Genomic_DNA"/>
</dbReference>
<evidence type="ECO:0000256" key="4">
    <source>
        <dbReference type="ARBA" id="ARBA00022695"/>
    </source>
</evidence>
<dbReference type="EC" id="3.1.26.4" evidence="2"/>
<keyword evidence="6" id="KW-0255">Endonuclease</keyword>
<dbReference type="Gene3D" id="1.10.340.70">
    <property type="match status" value="1"/>
</dbReference>
<keyword evidence="10" id="KW-0863">Zinc-finger</keyword>
<keyword evidence="3" id="KW-0808">Transferase</keyword>
<dbReference type="Pfam" id="PF00098">
    <property type="entry name" value="zf-CCHC"/>
    <property type="match status" value="1"/>
</dbReference>
<dbReference type="SMART" id="SM00343">
    <property type="entry name" value="ZnF_C2HC"/>
    <property type="match status" value="1"/>
</dbReference>
<dbReference type="InterPro" id="IPR003309">
    <property type="entry name" value="SCAN_dom"/>
</dbReference>
<dbReference type="InterPro" id="IPR001584">
    <property type="entry name" value="Integrase_cat-core"/>
</dbReference>
<keyword evidence="7" id="KW-0378">Hydrolase</keyword>
<evidence type="ECO:0000256" key="10">
    <source>
        <dbReference type="PROSITE-ProRule" id="PRU00047"/>
    </source>
</evidence>
<dbReference type="InterPro" id="IPR041588">
    <property type="entry name" value="Integrase_H2C2"/>
</dbReference>
<feature type="domain" description="Reverse transcriptase" evidence="14">
    <location>
        <begin position="1077"/>
        <end position="1256"/>
    </location>
</feature>
<dbReference type="PANTHER" id="PTHR37984:SF15">
    <property type="entry name" value="INTEGRASE CATALYTIC DOMAIN-CONTAINING PROTEIN"/>
    <property type="match status" value="1"/>
</dbReference>
<dbReference type="SUPFAM" id="SSF47353">
    <property type="entry name" value="Retrovirus capsid dimerization domain-like"/>
    <property type="match status" value="1"/>
</dbReference>
<feature type="domain" description="Integrase catalytic" evidence="15">
    <location>
        <begin position="692"/>
        <end position="850"/>
    </location>
</feature>
<dbReference type="InterPro" id="IPR050951">
    <property type="entry name" value="Retrovirus_Pol_polyprotein"/>
</dbReference>
<dbReference type="SUPFAM" id="SSF56672">
    <property type="entry name" value="DNA/RNA polymerases"/>
    <property type="match status" value="1"/>
</dbReference>
<feature type="region of interest" description="Disordered" evidence="11">
    <location>
        <begin position="1"/>
        <end position="38"/>
    </location>
</feature>
<name>A0AAW0NIA1_9GOBI</name>
<dbReference type="CDD" id="cd01647">
    <property type="entry name" value="RT_LTR"/>
    <property type="match status" value="1"/>
</dbReference>